<accession>A0A2A6FS46</accession>
<reference evidence="3" key="1">
    <citation type="submission" date="2017-03" db="EMBL/GenBank/DDBJ databases">
        <authorList>
            <person name="Lund M.B."/>
        </authorList>
    </citation>
    <scope>NUCLEOTIDE SEQUENCE [LARGE SCALE GENOMIC DNA]</scope>
</reference>
<gene>
    <name evidence="2" type="ORF">B5766_05425</name>
</gene>
<dbReference type="InterPro" id="IPR004843">
    <property type="entry name" value="Calcineurin-like_PHP"/>
</dbReference>
<organism evidence="2 3">
    <name type="scientific">Candidatus Lumbricidiphila eiseniae</name>
    <dbReference type="NCBI Taxonomy" id="1969409"/>
    <lineage>
        <taxon>Bacteria</taxon>
        <taxon>Bacillati</taxon>
        <taxon>Actinomycetota</taxon>
        <taxon>Actinomycetes</taxon>
        <taxon>Micrococcales</taxon>
        <taxon>Microbacteriaceae</taxon>
        <taxon>Candidatus Lumbricidiphila</taxon>
    </lineage>
</organism>
<dbReference type="Proteomes" id="UP000219994">
    <property type="component" value="Unassembled WGS sequence"/>
</dbReference>
<evidence type="ECO:0000313" key="2">
    <source>
        <dbReference type="EMBL" id="PDQ35507.1"/>
    </source>
</evidence>
<feature type="domain" description="Calcineurin-like phosphoesterase" evidence="1">
    <location>
        <begin position="3"/>
        <end position="167"/>
    </location>
</feature>
<dbReference type="Gene3D" id="3.60.21.10">
    <property type="match status" value="1"/>
</dbReference>
<dbReference type="AlphaFoldDB" id="A0A2A6FS46"/>
<proteinExistence type="predicted"/>
<sequence>MTRVLFTSDPHLTHPLLAKIRGFITPDGQPDVTAHDAWYTQMWCQNVTKRDLVFVLGDLTTGGTKREFAALQLMASLPGRKVLIAGNHDRVHPMHRDSIQAGLQSLWLETFDAVMPFGLQRFTVNGERRYVHLSHFPYSGDHTETDRYDQWRLKDTGRWLLHGHTHDENQRLHNGHQIHVGIEAWGRPVNKDELTRLIETAETASCG</sequence>
<dbReference type="Pfam" id="PF00149">
    <property type="entry name" value="Metallophos"/>
    <property type="match status" value="1"/>
</dbReference>
<evidence type="ECO:0000313" key="3">
    <source>
        <dbReference type="Proteomes" id="UP000219994"/>
    </source>
</evidence>
<dbReference type="GO" id="GO:0016787">
    <property type="term" value="F:hydrolase activity"/>
    <property type="evidence" value="ECO:0007669"/>
    <property type="project" value="InterPro"/>
</dbReference>
<dbReference type="InterPro" id="IPR029052">
    <property type="entry name" value="Metallo-depent_PP-like"/>
</dbReference>
<comment type="caution">
    <text evidence="2">The sequence shown here is derived from an EMBL/GenBank/DDBJ whole genome shotgun (WGS) entry which is preliminary data.</text>
</comment>
<dbReference type="SUPFAM" id="SSF56300">
    <property type="entry name" value="Metallo-dependent phosphatases"/>
    <property type="match status" value="1"/>
</dbReference>
<dbReference type="EMBL" id="NAEP01000032">
    <property type="protein sequence ID" value="PDQ35507.1"/>
    <property type="molecule type" value="Genomic_DNA"/>
</dbReference>
<protein>
    <recommendedName>
        <fullName evidence="1">Calcineurin-like phosphoesterase domain-containing protein</fullName>
    </recommendedName>
</protein>
<evidence type="ECO:0000259" key="1">
    <source>
        <dbReference type="Pfam" id="PF00149"/>
    </source>
</evidence>
<name>A0A2A6FS46_9MICO</name>